<dbReference type="Pfam" id="PF10277">
    <property type="entry name" value="Frag1"/>
    <property type="match status" value="1"/>
</dbReference>
<dbReference type="InterPro" id="IPR050911">
    <property type="entry name" value="DRAM/TMEM150_Autophagy_Mod"/>
</dbReference>
<evidence type="ECO:0000256" key="4">
    <source>
        <dbReference type="ARBA" id="ARBA00023136"/>
    </source>
</evidence>
<feature type="transmembrane region" description="Helical" evidence="5">
    <location>
        <begin position="102"/>
        <end position="123"/>
    </location>
</feature>
<dbReference type="OrthoDB" id="10032492at2759"/>
<feature type="transmembrane region" description="Helical" evidence="5">
    <location>
        <begin position="176"/>
        <end position="196"/>
    </location>
</feature>
<dbReference type="InterPro" id="IPR019402">
    <property type="entry name" value="CWH43_N"/>
</dbReference>
<feature type="transmembrane region" description="Helical" evidence="5">
    <location>
        <begin position="202"/>
        <end position="220"/>
    </location>
</feature>
<evidence type="ECO:0000256" key="2">
    <source>
        <dbReference type="ARBA" id="ARBA00022692"/>
    </source>
</evidence>
<dbReference type="PANTHER" id="PTHR21324:SF2">
    <property type="entry name" value="EG:22E5.9 PROTEIN"/>
    <property type="match status" value="1"/>
</dbReference>
<evidence type="ECO:0000313" key="7">
    <source>
        <dbReference type="EMBL" id="RDX57390.1"/>
    </source>
</evidence>
<comment type="subcellular location">
    <subcellularLocation>
        <location evidence="1">Endomembrane system</location>
        <topology evidence="1">Multi-pass membrane protein</topology>
    </subcellularLocation>
</comment>
<feature type="transmembrane region" description="Helical" evidence="5">
    <location>
        <begin position="12"/>
        <end position="37"/>
    </location>
</feature>
<dbReference type="PANTHER" id="PTHR21324">
    <property type="entry name" value="FASTING-INDUCIBLE INTEGRAL MEMBRANE PROTEIN TM6P1-RELATED"/>
    <property type="match status" value="1"/>
</dbReference>
<dbReference type="STRING" id="139420.A0A371DXX1"/>
<keyword evidence="2 5" id="KW-0812">Transmembrane</keyword>
<keyword evidence="8" id="KW-1185">Reference proteome</keyword>
<feature type="transmembrane region" description="Helical" evidence="5">
    <location>
        <begin position="64"/>
        <end position="82"/>
    </location>
</feature>
<evidence type="ECO:0000256" key="3">
    <source>
        <dbReference type="ARBA" id="ARBA00022989"/>
    </source>
</evidence>
<organism evidence="7 8">
    <name type="scientific">Lentinus brumalis</name>
    <dbReference type="NCBI Taxonomy" id="2498619"/>
    <lineage>
        <taxon>Eukaryota</taxon>
        <taxon>Fungi</taxon>
        <taxon>Dikarya</taxon>
        <taxon>Basidiomycota</taxon>
        <taxon>Agaricomycotina</taxon>
        <taxon>Agaricomycetes</taxon>
        <taxon>Polyporales</taxon>
        <taxon>Polyporaceae</taxon>
        <taxon>Lentinus</taxon>
    </lineage>
</organism>
<reference evidence="7 8" key="1">
    <citation type="journal article" date="2018" name="Biotechnol. Biofuels">
        <title>Integrative visual omics of the white-rot fungus Polyporus brumalis exposes the biotechnological potential of its oxidative enzymes for delignifying raw plant biomass.</title>
        <authorList>
            <person name="Miyauchi S."/>
            <person name="Rancon A."/>
            <person name="Drula E."/>
            <person name="Hage H."/>
            <person name="Chaduli D."/>
            <person name="Favel A."/>
            <person name="Grisel S."/>
            <person name="Henrissat B."/>
            <person name="Herpoel-Gimbert I."/>
            <person name="Ruiz-Duenas F.J."/>
            <person name="Chevret D."/>
            <person name="Hainaut M."/>
            <person name="Lin J."/>
            <person name="Wang M."/>
            <person name="Pangilinan J."/>
            <person name="Lipzen A."/>
            <person name="Lesage-Meessen L."/>
            <person name="Navarro D."/>
            <person name="Riley R."/>
            <person name="Grigoriev I.V."/>
            <person name="Zhou S."/>
            <person name="Raouche S."/>
            <person name="Rosso M.N."/>
        </authorList>
    </citation>
    <scope>NUCLEOTIDE SEQUENCE [LARGE SCALE GENOMIC DNA]</scope>
    <source>
        <strain evidence="7 8">BRFM 1820</strain>
    </source>
</reference>
<accession>A0A371DXX1</accession>
<dbReference type="GO" id="GO:0012505">
    <property type="term" value="C:endomembrane system"/>
    <property type="evidence" value="ECO:0007669"/>
    <property type="project" value="UniProtKB-SubCell"/>
</dbReference>
<dbReference type="AlphaFoldDB" id="A0A371DXX1"/>
<dbReference type="Proteomes" id="UP000256964">
    <property type="component" value="Unassembled WGS sequence"/>
</dbReference>
<dbReference type="EMBL" id="KZ857379">
    <property type="protein sequence ID" value="RDX57390.1"/>
    <property type="molecule type" value="Genomic_DNA"/>
</dbReference>
<proteinExistence type="predicted"/>
<evidence type="ECO:0000259" key="6">
    <source>
        <dbReference type="Pfam" id="PF10277"/>
    </source>
</evidence>
<evidence type="ECO:0000256" key="1">
    <source>
        <dbReference type="ARBA" id="ARBA00004127"/>
    </source>
</evidence>
<protein>
    <recommendedName>
        <fullName evidence="6">CWH43-like N-terminal domain-containing protein</fullName>
    </recommendedName>
</protein>
<sequence length="318" mass="35014">MLFLSHEHHHWFYVWIPLVGAFMWFATLWALLITWLAQGRPKYVSQDGKIAYISDVGADILKPLFIVGCAITGVSFFLALTIERWLRHSGRLLPTMRKRERVFSSLAILSSFIGACGLILLSIFDTKRHTSLHRVFLLVFIVGVGLSAIFTIVEYRWISRDFVEIRKLHASYLAKGIIAGILILLAIVFAVLLFTATDAGAVVEWTIAFGFTFYLLTFFWDLRMSKGVHRGELSRPRILAMKQNGQNVTAIREANEAGGGDLPAGMNQPAQGYPHGAVGSNGHANGGNGYATYGQGYPTSTHPAHGGAANVASDGYAR</sequence>
<evidence type="ECO:0000256" key="5">
    <source>
        <dbReference type="SAM" id="Phobius"/>
    </source>
</evidence>
<gene>
    <name evidence="7" type="ORF">OH76DRAFT_1395190</name>
</gene>
<evidence type="ECO:0000313" key="8">
    <source>
        <dbReference type="Proteomes" id="UP000256964"/>
    </source>
</evidence>
<name>A0A371DXX1_9APHY</name>
<keyword evidence="3 5" id="KW-1133">Transmembrane helix</keyword>
<dbReference type="GO" id="GO:0005886">
    <property type="term" value="C:plasma membrane"/>
    <property type="evidence" value="ECO:0007669"/>
    <property type="project" value="TreeGrafter"/>
</dbReference>
<feature type="transmembrane region" description="Helical" evidence="5">
    <location>
        <begin position="135"/>
        <end position="155"/>
    </location>
</feature>
<keyword evidence="4 5" id="KW-0472">Membrane</keyword>
<feature type="domain" description="CWH43-like N-terminal" evidence="6">
    <location>
        <begin position="13"/>
        <end position="223"/>
    </location>
</feature>